<dbReference type="EMBL" id="CAJNOU010003475">
    <property type="protein sequence ID" value="CAF1392695.1"/>
    <property type="molecule type" value="Genomic_DNA"/>
</dbReference>
<proteinExistence type="predicted"/>
<name>A0A815K9L6_9BILA</name>
<dbReference type="InterPro" id="IPR036533">
    <property type="entry name" value="BAG_dom_sf"/>
</dbReference>
<protein>
    <submittedName>
        <fullName evidence="1">Uncharacterized protein</fullName>
    </submittedName>
</protein>
<comment type="caution">
    <text evidence="1">The sequence shown here is derived from an EMBL/GenBank/DDBJ whole genome shotgun (WGS) entry which is preliminary data.</text>
</comment>
<dbReference type="SUPFAM" id="SSF63491">
    <property type="entry name" value="BAG domain"/>
    <property type="match status" value="1"/>
</dbReference>
<gene>
    <name evidence="1" type="ORF">SEV965_LOCUS31016</name>
</gene>
<dbReference type="GO" id="GO:0051087">
    <property type="term" value="F:protein-folding chaperone binding"/>
    <property type="evidence" value="ECO:0007669"/>
    <property type="project" value="InterPro"/>
</dbReference>
<dbReference type="Gene3D" id="1.20.58.120">
    <property type="entry name" value="BAG domain"/>
    <property type="match status" value="1"/>
</dbReference>
<reference evidence="1" key="1">
    <citation type="submission" date="2021-02" db="EMBL/GenBank/DDBJ databases">
        <authorList>
            <person name="Nowell W R."/>
        </authorList>
    </citation>
    <scope>NUCLEOTIDE SEQUENCE</scope>
</reference>
<evidence type="ECO:0000313" key="2">
    <source>
        <dbReference type="Proteomes" id="UP000663889"/>
    </source>
</evidence>
<sequence>MKEPHLPSIPIPAPRKRRSVQECKSNQNTIRLSRFILYRTLCDNIIWLDLFINERDFTFANKMITANRLHIFCTATDCHDFLDLLSRRLDLITKRDIYSVIVSGVYVINIKVVDQLLKHDFIDQIWLIVNEHYYEQLPDLFLFNRKIKMIYNYNPDMVMRRLCDDYSDFETFTQYYNTLYEIANDSANSLLSNVLPEGVNHKIGCSYRWKIHHNSSFTRLIENAKCNRSTAFRTPDKNSSNNDNCSSLTKVTFSQMTQTNQLEEKNLNEKANNTSPSICRAYNQNIGLSSRKNLSSSFVDPSSCHGQQPTLIKSPLSSPSRYSNDMIVLQELQRIKDDLALLNQLVDKLSMKKLTRDDDVYKHIENEALKLMMSCDALTDVSPAVATVRRETVHNIQKMLDTLDRKVSLYGPQMTGIIYSISV</sequence>
<organism evidence="1 2">
    <name type="scientific">Rotaria sordida</name>
    <dbReference type="NCBI Taxonomy" id="392033"/>
    <lineage>
        <taxon>Eukaryota</taxon>
        <taxon>Metazoa</taxon>
        <taxon>Spiralia</taxon>
        <taxon>Gnathifera</taxon>
        <taxon>Rotifera</taxon>
        <taxon>Eurotatoria</taxon>
        <taxon>Bdelloidea</taxon>
        <taxon>Philodinida</taxon>
        <taxon>Philodinidae</taxon>
        <taxon>Rotaria</taxon>
    </lineage>
</organism>
<dbReference type="Proteomes" id="UP000663889">
    <property type="component" value="Unassembled WGS sequence"/>
</dbReference>
<accession>A0A815K9L6</accession>
<dbReference type="AlphaFoldDB" id="A0A815K9L6"/>
<evidence type="ECO:0000313" key="1">
    <source>
        <dbReference type="EMBL" id="CAF1392695.1"/>
    </source>
</evidence>